<dbReference type="CDD" id="cd05918">
    <property type="entry name" value="A_NRPS_SidN3_like"/>
    <property type="match status" value="2"/>
</dbReference>
<dbReference type="GO" id="GO:0016874">
    <property type="term" value="F:ligase activity"/>
    <property type="evidence" value="ECO:0007669"/>
    <property type="project" value="UniProtKB-KW"/>
</dbReference>
<keyword evidence="2" id="KW-0597">Phosphoprotein</keyword>
<evidence type="ECO:0000256" key="1">
    <source>
        <dbReference type="ARBA" id="ARBA00022450"/>
    </source>
</evidence>
<keyword evidence="1" id="KW-0596">Phosphopantetheine</keyword>
<dbReference type="InterPro" id="IPR042099">
    <property type="entry name" value="ANL_N_sf"/>
</dbReference>
<protein>
    <submittedName>
        <fullName evidence="6">Nonribosomal peptide synthase protein</fullName>
    </submittedName>
</protein>
<dbReference type="GO" id="GO:0044550">
    <property type="term" value="P:secondary metabolite biosynthetic process"/>
    <property type="evidence" value="ECO:0007669"/>
    <property type="project" value="TreeGrafter"/>
</dbReference>
<keyword evidence="3" id="KW-0436">Ligase</keyword>
<dbReference type="SUPFAM" id="SSF52777">
    <property type="entry name" value="CoA-dependent acyltransferases"/>
    <property type="match status" value="4"/>
</dbReference>
<dbReference type="Pfam" id="PF00501">
    <property type="entry name" value="AMP-binding"/>
    <property type="match status" value="2"/>
</dbReference>
<dbReference type="SUPFAM" id="SSF56801">
    <property type="entry name" value="Acetyl-CoA synthetase-like"/>
    <property type="match status" value="2"/>
</dbReference>
<evidence type="ECO:0000256" key="2">
    <source>
        <dbReference type="ARBA" id="ARBA00022553"/>
    </source>
</evidence>
<evidence type="ECO:0000313" key="7">
    <source>
        <dbReference type="Proteomes" id="UP000572817"/>
    </source>
</evidence>
<feature type="domain" description="Carrier" evidence="5">
    <location>
        <begin position="1588"/>
        <end position="1664"/>
    </location>
</feature>
<dbReference type="GO" id="GO:0005737">
    <property type="term" value="C:cytoplasm"/>
    <property type="evidence" value="ECO:0007669"/>
    <property type="project" value="TreeGrafter"/>
</dbReference>
<dbReference type="InterPro" id="IPR036736">
    <property type="entry name" value="ACP-like_sf"/>
</dbReference>
<evidence type="ECO:0000259" key="5">
    <source>
        <dbReference type="PROSITE" id="PS50075"/>
    </source>
</evidence>
<feature type="compositionally biased region" description="Pro residues" evidence="4">
    <location>
        <begin position="1046"/>
        <end position="1060"/>
    </location>
</feature>
<dbReference type="InterPro" id="IPR009081">
    <property type="entry name" value="PP-bd_ACP"/>
</dbReference>
<dbReference type="Gene3D" id="1.10.1200.10">
    <property type="entry name" value="ACP-like"/>
    <property type="match status" value="2"/>
</dbReference>
<dbReference type="Gene3D" id="3.30.300.30">
    <property type="match status" value="2"/>
</dbReference>
<dbReference type="Proteomes" id="UP000572817">
    <property type="component" value="Unassembled WGS sequence"/>
</dbReference>
<dbReference type="GO" id="GO:0031177">
    <property type="term" value="F:phosphopantetheine binding"/>
    <property type="evidence" value="ECO:0007669"/>
    <property type="project" value="InterPro"/>
</dbReference>
<dbReference type="InterPro" id="IPR045851">
    <property type="entry name" value="AMP-bd_C_sf"/>
</dbReference>
<dbReference type="InterPro" id="IPR010071">
    <property type="entry name" value="AA_adenyl_dom"/>
</dbReference>
<dbReference type="InterPro" id="IPR020845">
    <property type="entry name" value="AMP-binding_CS"/>
</dbReference>
<gene>
    <name evidence="6" type="ORF">GTA08_BOTSDO12089</name>
</gene>
<dbReference type="InterPro" id="IPR000873">
    <property type="entry name" value="AMP-dep_synth/lig_dom"/>
</dbReference>
<dbReference type="SMART" id="SM00823">
    <property type="entry name" value="PKS_PP"/>
    <property type="match status" value="2"/>
</dbReference>
<feature type="domain" description="Carrier" evidence="5">
    <location>
        <begin position="541"/>
        <end position="617"/>
    </location>
</feature>
<dbReference type="PROSITE" id="PS50075">
    <property type="entry name" value="CARRIER"/>
    <property type="match status" value="2"/>
</dbReference>
<dbReference type="PANTHER" id="PTHR45527">
    <property type="entry name" value="NONRIBOSOMAL PEPTIDE SYNTHETASE"/>
    <property type="match status" value="1"/>
</dbReference>
<dbReference type="OrthoDB" id="416786at2759"/>
<dbReference type="Gene3D" id="3.30.559.30">
    <property type="entry name" value="Nonribosomal peptide synthetase, condensation domain"/>
    <property type="match status" value="2"/>
</dbReference>
<dbReference type="GO" id="GO:0043041">
    <property type="term" value="P:amino acid activation for nonribosomal peptide biosynthetic process"/>
    <property type="evidence" value="ECO:0007669"/>
    <property type="project" value="TreeGrafter"/>
</dbReference>
<dbReference type="SUPFAM" id="SSF47336">
    <property type="entry name" value="ACP-like"/>
    <property type="match status" value="2"/>
</dbReference>
<dbReference type="FunFam" id="3.40.50.980:FF:000001">
    <property type="entry name" value="Non-ribosomal peptide synthetase"/>
    <property type="match status" value="1"/>
</dbReference>
<dbReference type="InterPro" id="IPR001242">
    <property type="entry name" value="Condensation_dom"/>
</dbReference>
<evidence type="ECO:0000313" key="6">
    <source>
        <dbReference type="EMBL" id="KAF4312284.1"/>
    </source>
</evidence>
<dbReference type="PANTHER" id="PTHR45527:SF1">
    <property type="entry name" value="FATTY ACID SYNTHASE"/>
    <property type="match status" value="1"/>
</dbReference>
<feature type="region of interest" description="Disordered" evidence="4">
    <location>
        <begin position="1037"/>
        <end position="1060"/>
    </location>
</feature>
<keyword evidence="7" id="KW-1185">Reference proteome</keyword>
<dbReference type="Pfam" id="PF13193">
    <property type="entry name" value="AMP-binding_C"/>
    <property type="match status" value="1"/>
</dbReference>
<dbReference type="InterPro" id="IPR025110">
    <property type="entry name" value="AMP-bd_C"/>
</dbReference>
<reference evidence="6" key="1">
    <citation type="submission" date="2020-04" db="EMBL/GenBank/DDBJ databases">
        <title>Genome Assembly and Annotation of Botryosphaeria dothidea sdau 11-99, a Latent Pathogen of Apple Fruit Ring Rot in China.</title>
        <authorList>
            <person name="Yu C."/>
            <person name="Diao Y."/>
            <person name="Lu Q."/>
            <person name="Zhao J."/>
            <person name="Cui S."/>
            <person name="Peng C."/>
            <person name="He B."/>
            <person name="Liu H."/>
        </authorList>
    </citation>
    <scope>NUCLEOTIDE SEQUENCE [LARGE SCALE GENOMIC DNA]</scope>
    <source>
        <strain evidence="6">Sdau11-99</strain>
    </source>
</reference>
<organism evidence="6 7">
    <name type="scientific">Botryosphaeria dothidea</name>
    <dbReference type="NCBI Taxonomy" id="55169"/>
    <lineage>
        <taxon>Eukaryota</taxon>
        <taxon>Fungi</taxon>
        <taxon>Dikarya</taxon>
        <taxon>Ascomycota</taxon>
        <taxon>Pezizomycotina</taxon>
        <taxon>Dothideomycetes</taxon>
        <taxon>Dothideomycetes incertae sedis</taxon>
        <taxon>Botryosphaeriales</taxon>
        <taxon>Botryosphaeriaceae</taxon>
        <taxon>Botryosphaeria</taxon>
    </lineage>
</organism>
<dbReference type="Gene3D" id="3.40.50.12780">
    <property type="entry name" value="N-terminal domain of ligase-like"/>
    <property type="match status" value="2"/>
</dbReference>
<dbReference type="InterPro" id="IPR020806">
    <property type="entry name" value="PKS_PP-bd"/>
</dbReference>
<name>A0A8H4J3Z4_9PEZI</name>
<dbReference type="FunFam" id="3.30.300.30:FF:000015">
    <property type="entry name" value="Nonribosomal peptide synthase SidD"/>
    <property type="match status" value="1"/>
</dbReference>
<dbReference type="EMBL" id="WWBZ02000007">
    <property type="protein sequence ID" value="KAF4312284.1"/>
    <property type="molecule type" value="Genomic_DNA"/>
</dbReference>
<proteinExistence type="predicted"/>
<dbReference type="InterPro" id="IPR023213">
    <property type="entry name" value="CAT-like_dom_sf"/>
</dbReference>
<sequence length="2119" mass="228567">MAMLDEKGVSALLDDRRLLIDRLLALQHPKDVDHPKHGPLVHALIEAQARRTPDAVAVQFETEAFITYRKLNETANAVAKQLVCGRGTIIPVAVSRSPCLAIALLAVLKTGAAYLPLSPETPADRVRFVLEDTRAPFLIVDSTTQDLVRGIDTVSIDELVSKSLTASAAARKDLSVYQTPADTAYVIYTSGTTGRPKGVVLSHAAVATGLSALPRPRPKESLRQLLCHAPNFSAAQRTVLGTLSRGGTLCLASKESVTIDLAHTLQKMDVASLEITPSMLKLISPEQLPETVKRIVLGGESVGPAIVEAWADRVELISAYGLSECTQLNMRHRILPGQRPNFLGKPTDSTICYVLAPRSLSPVPANVPGELCLGGSQLAERYLNLPDKTREVFVPNPFGHGRLYRTGDMVAIRDDGSLELLGRIDQQVKIDGQRVEPSESNAAIQLLPGVAQSFVVSAVVLDRTALAAFIVPDGTKPWTTLVRDIRGALKEQIPSYAIPKYWLQTDELPLNTSGKVDVSRLVATVQAKTPAEMTPTSDQPWALNTLEKTLTEATAGVLPLAATEIDVGMSFQELGGTSLDAILLASKLRHAGIHVPVSDILQAPSLRELAGTRFTFSLEQQDETPAPFSLLPAGVAMPSFDGLVDAYPATPLQEGILADTLLQNANYVYQRVYRIRGVDASVVRSALATVVQQNPIFRTSFVPWKRGFLQLVRAAADLPFTQLQGVSVERAMRESASREMPLDGPLVRATVCDGEHLILDMHHALFDYWSRQFLAADAAALLRREERPVSRLPFSTYVAFQQKQVRRPETAAFWRDYLHAAPGAVIDLPAAAGSDTPLVLTAKLGGGLTHLSHAAGVTVGTAVHAAWALTLAGELGSDDVVFVTEFSGRDADIDGVLDLAGPTLCTAPIRVGVDRAQTALQFTSSVQANLWSLSKNAHAGLRSALTAASVKPAAVNTMVNVLVQLEDVDEDGPLAPVVTHADNFTQYISIEVSETDPTVARLLVPYSADSARAGAILSAFARSVKWLSANPQRPLHDLFRTDSPIPDSPTPSASPSPPRPIDVSFGLAHAAFEACAASTPHAPAIATTTGATLTYAQLDGRSNALAAHLRAQGVRHGELIPLYMDKAPSTLVAVLAILKAGAAFAPLDPRNPAERNRFIAGDVAAKRVVTDAAHRDACGEVFRLPLVVPEEMELDEGAPRGDVDDELSPDSSAYAIYTSGSTGVPKGVLVPHSAVAAATLGMVEATGVTAAWRALWVLNYVFDASYYDVFTLLSVGATICLGPQDELLGDLAGCINALGVEQVMLTPTITKLIRGGPAEVPRLKVLNVCGEKIDVNILEWAKSVEVYNGYGPTEATILMTVSKVGPDGDLNSIGRGLKYVEAVIVEPDNNSLKRAAPGQVGELCVRGPQLAKGYINRPEQTSAAFMSDFDGERLYRTGDLARWADDGSLICLGRKDYQVKLNGFRIELGEIENAILLTGLVEAAVVSVAEIGGKRQLVAFCIFNGDGKPSDPVPMLPELRRDSVVELKGKLTTISHYMMPSMFLPFHAFPTLASGKANRKELVALVESLDEAVLAQYRSQEDEEEFKAVESEEERIMQEAWAAVLDKPAESIGAHSVFASLGGDSVSAINVVAECRRLSYTISVAHVLAEPTLAGQARKLKRAEQKSMKQPVQITIPQTVTTAIAHAGIDVEDVFPCGPGQTEFLIQGNTKHQFWNLTACRELPQDFDLAQWKTLTEALTARNQILRACYIQADRNVPSSWYQVTLRDPTLDWEEPTYETDEEKVQLMEQLRDSTFTFGKPHVKYRLLRNARRDSAASRTLCIKVDHGSYDGTLLRIFDSHLAALSRGEEPVVHSFKTYTDWVSTATDERRADLDYWQRTLASYDPPPSRALSLAQPVSDRLKLAPLAAGSAADGIAAHFGVTPATLFLAAYLVAARGLTSSPDVLLDNLITGRNAPVARPDALAGPCATFLPLRWTFADDGRTGIARFLAAVQAAFWETTEHGAVGLQDIYDALGRDRRASPAVAKLLFCFQPFDPPQPGAKQSPRWLVMAQSKAYMTINYALMVEVQKTGQGGYRLKLQWDSRAVGEGEVDGLVGVFERVLGVMGAKGEEGVVGDLL</sequence>
<dbReference type="Pfam" id="PF00668">
    <property type="entry name" value="Condensation"/>
    <property type="match status" value="2"/>
</dbReference>
<dbReference type="NCBIfam" id="TIGR01733">
    <property type="entry name" value="AA-adenyl-dom"/>
    <property type="match status" value="2"/>
</dbReference>
<dbReference type="Pfam" id="PF00550">
    <property type="entry name" value="PP-binding"/>
    <property type="match status" value="2"/>
</dbReference>
<evidence type="ECO:0000256" key="4">
    <source>
        <dbReference type="SAM" id="MobiDB-lite"/>
    </source>
</evidence>
<accession>A0A8H4J3Z4</accession>
<dbReference type="PROSITE" id="PS00455">
    <property type="entry name" value="AMP_BINDING"/>
    <property type="match status" value="1"/>
</dbReference>
<evidence type="ECO:0000256" key="3">
    <source>
        <dbReference type="ARBA" id="ARBA00022598"/>
    </source>
</evidence>
<dbReference type="Gene3D" id="3.30.559.10">
    <property type="entry name" value="Chloramphenicol acetyltransferase-like domain"/>
    <property type="match status" value="2"/>
</dbReference>
<comment type="caution">
    <text evidence="6">The sequence shown here is derived from an EMBL/GenBank/DDBJ whole genome shotgun (WGS) entry which is preliminary data.</text>
</comment>